<dbReference type="Pfam" id="PF03702">
    <property type="entry name" value="AnmK"/>
    <property type="match status" value="1"/>
</dbReference>
<accession>A0A1U9MB94</accession>
<keyword evidence="5" id="KW-1185">Reference proteome</keyword>
<dbReference type="NCBIfam" id="NF007141">
    <property type="entry name" value="PRK09585.1-5"/>
    <property type="match status" value="1"/>
</dbReference>
<dbReference type="GO" id="GO:0016773">
    <property type="term" value="F:phosphotransferase activity, alcohol group as acceptor"/>
    <property type="evidence" value="ECO:0007669"/>
    <property type="project" value="UniProtKB-UniRule"/>
</dbReference>
<comment type="pathway">
    <text evidence="2">Amino-sugar metabolism; 1,6-anhydro-N-acetylmuramate degradation.</text>
</comment>
<reference evidence="4 5" key="1">
    <citation type="submission" date="2016-11" db="EMBL/GenBank/DDBJ databases">
        <title>Comparative genomics of Bartonella apis.</title>
        <authorList>
            <person name="Engel P."/>
        </authorList>
    </citation>
    <scope>NUCLEOTIDE SEQUENCE [LARGE SCALE GENOMIC DNA]</scope>
    <source>
        <strain evidence="4 5">BBC0178</strain>
    </source>
</reference>
<evidence type="ECO:0000313" key="5">
    <source>
        <dbReference type="Proteomes" id="UP000189660"/>
    </source>
</evidence>
<feature type="region of interest" description="Disordered" evidence="3">
    <location>
        <begin position="364"/>
        <end position="385"/>
    </location>
</feature>
<dbReference type="EMBL" id="CP015820">
    <property type="protein sequence ID" value="AQT42588.1"/>
    <property type="molecule type" value="Genomic_DNA"/>
</dbReference>
<comment type="pathway">
    <text evidence="2">Cell wall biogenesis; peptidoglycan recycling.</text>
</comment>
<evidence type="ECO:0000313" key="4">
    <source>
        <dbReference type="EMBL" id="AQT42588.1"/>
    </source>
</evidence>
<dbReference type="SUPFAM" id="SSF53067">
    <property type="entry name" value="Actin-like ATPase domain"/>
    <property type="match status" value="1"/>
</dbReference>
<evidence type="ECO:0000256" key="3">
    <source>
        <dbReference type="SAM" id="MobiDB-lite"/>
    </source>
</evidence>
<dbReference type="EC" id="2.7.1.170" evidence="2"/>
<dbReference type="GO" id="GO:0005524">
    <property type="term" value="F:ATP binding"/>
    <property type="evidence" value="ECO:0007669"/>
    <property type="project" value="UniProtKB-UniRule"/>
</dbReference>
<proteinExistence type="inferred from homology"/>
<keyword evidence="2 4" id="KW-0808">Transferase</keyword>
<evidence type="ECO:0000256" key="1">
    <source>
        <dbReference type="ARBA" id="ARBA00023277"/>
    </source>
</evidence>
<dbReference type="InterPro" id="IPR005338">
    <property type="entry name" value="Anhydro_N_Ac-Mur_kinase"/>
</dbReference>
<dbReference type="UniPathway" id="UPA00544"/>
<feature type="binding site" evidence="2">
    <location>
        <begin position="13"/>
        <end position="20"/>
    </location>
    <ligand>
        <name>ATP</name>
        <dbReference type="ChEBI" id="CHEBI:30616"/>
    </ligand>
</feature>
<dbReference type="PANTHER" id="PTHR30605:SF0">
    <property type="entry name" value="ANHYDRO-N-ACETYLMURAMIC ACID KINASE"/>
    <property type="match status" value="1"/>
</dbReference>
<comment type="catalytic activity">
    <reaction evidence="2">
        <text>1,6-anhydro-N-acetyl-beta-muramate + ATP + H2O = N-acetyl-D-muramate 6-phosphate + ADP + H(+)</text>
        <dbReference type="Rhea" id="RHEA:24952"/>
        <dbReference type="ChEBI" id="CHEBI:15377"/>
        <dbReference type="ChEBI" id="CHEBI:15378"/>
        <dbReference type="ChEBI" id="CHEBI:30616"/>
        <dbReference type="ChEBI" id="CHEBI:58690"/>
        <dbReference type="ChEBI" id="CHEBI:58722"/>
        <dbReference type="ChEBI" id="CHEBI:456216"/>
        <dbReference type="EC" id="2.7.1.170"/>
    </reaction>
</comment>
<dbReference type="HAMAP" id="MF_01270">
    <property type="entry name" value="AnhMurNAc_kinase"/>
    <property type="match status" value="1"/>
</dbReference>
<keyword evidence="2 4" id="KW-0418">Kinase</keyword>
<dbReference type="OrthoDB" id="9763949at2"/>
<dbReference type="PANTHER" id="PTHR30605">
    <property type="entry name" value="ANHYDRO-N-ACETYLMURAMIC ACID KINASE"/>
    <property type="match status" value="1"/>
</dbReference>
<dbReference type="GO" id="GO:0097175">
    <property type="term" value="P:1,6-anhydro-N-acetyl-beta-muramic acid catabolic process"/>
    <property type="evidence" value="ECO:0007669"/>
    <property type="project" value="UniProtKB-UniRule"/>
</dbReference>
<feature type="compositionally biased region" description="Polar residues" evidence="3">
    <location>
        <begin position="373"/>
        <end position="385"/>
    </location>
</feature>
<dbReference type="Gene3D" id="3.30.420.40">
    <property type="match status" value="2"/>
</dbReference>
<dbReference type="GO" id="GO:0006040">
    <property type="term" value="P:amino sugar metabolic process"/>
    <property type="evidence" value="ECO:0007669"/>
    <property type="project" value="InterPro"/>
</dbReference>
<keyword evidence="2" id="KW-0067">ATP-binding</keyword>
<sequence length="385" mass="41848">MRTLKTAIGLMSGTSMDGIDAALIESDGEKIVNNIGHSSCEYDVAFRKKLKSTLDEVTNVVKADELPRSVLNVGDELTIKHAFAVNQLLKKYSISPNKVDLIGFHGQTILHKPDIGLTIQIGNGAMLAQQCGIDVVFDLRSNDMKHGGQGAPLVPVYHRALALKLTDKLDFPVAFINIGGISNLTFVGKNDELYAFDCGPGNGLIDQWMYLKTGSPMDHNGEAGLRGTVNEEIVNSYSQYPFFNQKKPGSLDWRSFKPLTDKAVSVEDGAASLSFVTAYGIVNSFRHLPTYPKTLVLSGGGAYNRSIINSLQELTQKYGIITLTAQSLGLSSDFIEAEAWAYLAIRSIYNLPITFPTTTGCLSPQSGGRLARHQNTTPDRNITAN</sequence>
<comment type="function">
    <text evidence="2">Catalyzes the specific phosphorylation of 1,6-anhydro-N-acetylmuramic acid (anhMurNAc) with the simultaneous cleavage of the 1,6-anhydro ring, generating MurNAc-6-P. Is required for the utilization of anhMurNAc either imported from the medium or derived from its own cell wall murein, and thus plays a role in cell wall recycling.</text>
</comment>
<dbReference type="RefSeq" id="WP_078039479.1">
    <property type="nucleotide sequence ID" value="NZ_CP015820.1"/>
</dbReference>
<name>A0A1U9MB94_9HYPH</name>
<protein>
    <recommendedName>
        <fullName evidence="2">Anhydro-N-acetylmuramic acid kinase</fullName>
        <ecNumber evidence="2">2.7.1.170</ecNumber>
    </recommendedName>
    <alternativeName>
        <fullName evidence="2">AnhMurNAc kinase</fullName>
    </alternativeName>
</protein>
<keyword evidence="1 2" id="KW-0119">Carbohydrate metabolism</keyword>
<dbReference type="GO" id="GO:0016301">
    <property type="term" value="F:kinase activity"/>
    <property type="evidence" value="ECO:0007669"/>
    <property type="project" value="UniProtKB-KW"/>
</dbReference>
<evidence type="ECO:0000256" key="2">
    <source>
        <dbReference type="HAMAP-Rule" id="MF_01270"/>
    </source>
</evidence>
<dbReference type="AlphaFoldDB" id="A0A1U9MB94"/>
<dbReference type="KEGG" id="bapa:BBC0178_011080"/>
<comment type="similarity">
    <text evidence="2">Belongs to the anhydro-N-acetylmuramic acid kinase family.</text>
</comment>
<dbReference type="InterPro" id="IPR043129">
    <property type="entry name" value="ATPase_NBD"/>
</dbReference>
<dbReference type="GO" id="GO:0009254">
    <property type="term" value="P:peptidoglycan turnover"/>
    <property type="evidence" value="ECO:0007669"/>
    <property type="project" value="UniProtKB-UniRule"/>
</dbReference>
<keyword evidence="2" id="KW-0547">Nucleotide-binding</keyword>
<dbReference type="UniPathway" id="UPA00343"/>
<organism evidence="4 5">
    <name type="scientific">Bartonella apihabitans</name>
    <dbReference type="NCBI Taxonomy" id="2750929"/>
    <lineage>
        <taxon>Bacteria</taxon>
        <taxon>Pseudomonadati</taxon>
        <taxon>Pseudomonadota</taxon>
        <taxon>Alphaproteobacteria</taxon>
        <taxon>Hyphomicrobiales</taxon>
        <taxon>Bartonellaceae</taxon>
        <taxon>Bartonella</taxon>
    </lineage>
</organism>
<dbReference type="Proteomes" id="UP000189660">
    <property type="component" value="Chromosome"/>
</dbReference>
<gene>
    <name evidence="2" type="primary">anmK</name>
    <name evidence="4" type="ORF">BBC0178_011080</name>
</gene>